<keyword evidence="4" id="KW-1185">Reference proteome</keyword>
<dbReference type="EMBL" id="JARKIF010000002">
    <property type="protein sequence ID" value="KAJ7647807.1"/>
    <property type="molecule type" value="Genomic_DNA"/>
</dbReference>
<gene>
    <name evidence="3" type="ORF">FB45DRAFT_1102051</name>
</gene>
<dbReference type="Pfam" id="PF00856">
    <property type="entry name" value="SET"/>
    <property type="match status" value="1"/>
</dbReference>
<organism evidence="3 4">
    <name type="scientific">Roridomyces roridus</name>
    <dbReference type="NCBI Taxonomy" id="1738132"/>
    <lineage>
        <taxon>Eukaryota</taxon>
        <taxon>Fungi</taxon>
        <taxon>Dikarya</taxon>
        <taxon>Basidiomycota</taxon>
        <taxon>Agaricomycotina</taxon>
        <taxon>Agaricomycetes</taxon>
        <taxon>Agaricomycetidae</taxon>
        <taxon>Agaricales</taxon>
        <taxon>Marasmiineae</taxon>
        <taxon>Mycenaceae</taxon>
        <taxon>Roridomyces</taxon>
    </lineage>
</organism>
<dbReference type="AlphaFoldDB" id="A0AAD7FX38"/>
<dbReference type="SUPFAM" id="SSF82199">
    <property type="entry name" value="SET domain"/>
    <property type="match status" value="1"/>
</dbReference>
<dbReference type="InterPro" id="IPR046341">
    <property type="entry name" value="SET_dom_sf"/>
</dbReference>
<dbReference type="PROSITE" id="PS50280">
    <property type="entry name" value="SET"/>
    <property type="match status" value="1"/>
</dbReference>
<evidence type="ECO:0000313" key="3">
    <source>
        <dbReference type="EMBL" id="KAJ7647807.1"/>
    </source>
</evidence>
<feature type="compositionally biased region" description="Polar residues" evidence="1">
    <location>
        <begin position="12"/>
        <end position="30"/>
    </location>
</feature>
<proteinExistence type="predicted"/>
<evidence type="ECO:0000313" key="4">
    <source>
        <dbReference type="Proteomes" id="UP001221142"/>
    </source>
</evidence>
<dbReference type="InterPro" id="IPR053185">
    <property type="entry name" value="SET_domain_protein"/>
</dbReference>
<comment type="caution">
    <text evidence="3">The sequence shown here is derived from an EMBL/GenBank/DDBJ whole genome shotgun (WGS) entry which is preliminary data.</text>
</comment>
<name>A0AAD7FX38_9AGAR</name>
<evidence type="ECO:0000256" key="1">
    <source>
        <dbReference type="SAM" id="MobiDB-lite"/>
    </source>
</evidence>
<dbReference type="PANTHER" id="PTHR47332:SF4">
    <property type="entry name" value="SET DOMAIN-CONTAINING PROTEIN 5"/>
    <property type="match status" value="1"/>
</dbReference>
<protein>
    <recommendedName>
        <fullName evidence="2">SET domain-containing protein</fullName>
    </recommendedName>
</protein>
<dbReference type="Proteomes" id="UP001221142">
    <property type="component" value="Unassembled WGS sequence"/>
</dbReference>
<accession>A0AAD7FX38</accession>
<dbReference type="Gene3D" id="2.170.270.10">
    <property type="entry name" value="SET domain"/>
    <property type="match status" value="1"/>
</dbReference>
<dbReference type="Gene3D" id="1.25.40.10">
    <property type="entry name" value="Tetratricopeptide repeat domain"/>
    <property type="match status" value="1"/>
</dbReference>
<feature type="domain" description="SET" evidence="2">
    <location>
        <begin position="92"/>
        <end position="240"/>
    </location>
</feature>
<dbReference type="InterPro" id="IPR011990">
    <property type="entry name" value="TPR-like_helical_dom_sf"/>
</dbReference>
<sequence length="397" mass="43837">MSFGMKRGFLKQTAQEPSSRPVQPRTPQVSGTCQVYSETPYIMVADSMVPSFLILPSKNDARMAIVHSLDSVQTISKLPLWNDPWPSSPNDLPFEIKRCEKGMGMFARRAILQAEVIMRERAVYVVPHRLGGTPEQIEAFYDESLAGLSPSARASILSLHNCHPETTGGSHVRGLVQTNAFPISLSHTTGKLCGLFPILCRANHDCTPNAIYSSLTDSFTAVFRAVRAIAAGEEITVAYTSLTAPRVQRQRLLSEQYRFTCSCRTCSLPAVRAGPSDARRQAIGEFLATIPEGTSLARIKLLLSWAEEEGLVDAAWELCEPGLKIARKEGSHTEAIRFGFSWVKYIRLLEGDEGLGLGQETTVSLAGVQAMLDDEHLDDLTRRFATLFPFAFEILMR</sequence>
<feature type="region of interest" description="Disordered" evidence="1">
    <location>
        <begin position="1"/>
        <end position="30"/>
    </location>
</feature>
<evidence type="ECO:0000259" key="2">
    <source>
        <dbReference type="PROSITE" id="PS50280"/>
    </source>
</evidence>
<dbReference type="InterPro" id="IPR001214">
    <property type="entry name" value="SET_dom"/>
</dbReference>
<dbReference type="PANTHER" id="PTHR47332">
    <property type="entry name" value="SET DOMAIN-CONTAINING PROTEIN 5"/>
    <property type="match status" value="1"/>
</dbReference>
<dbReference type="CDD" id="cd20071">
    <property type="entry name" value="SET_SMYD"/>
    <property type="match status" value="1"/>
</dbReference>
<reference evidence="3" key="1">
    <citation type="submission" date="2023-03" db="EMBL/GenBank/DDBJ databases">
        <title>Massive genome expansion in bonnet fungi (Mycena s.s.) driven by repeated elements and novel gene families across ecological guilds.</title>
        <authorList>
            <consortium name="Lawrence Berkeley National Laboratory"/>
            <person name="Harder C.B."/>
            <person name="Miyauchi S."/>
            <person name="Viragh M."/>
            <person name="Kuo A."/>
            <person name="Thoen E."/>
            <person name="Andreopoulos B."/>
            <person name="Lu D."/>
            <person name="Skrede I."/>
            <person name="Drula E."/>
            <person name="Henrissat B."/>
            <person name="Morin E."/>
            <person name="Kohler A."/>
            <person name="Barry K."/>
            <person name="LaButti K."/>
            <person name="Morin E."/>
            <person name="Salamov A."/>
            <person name="Lipzen A."/>
            <person name="Mereny Z."/>
            <person name="Hegedus B."/>
            <person name="Baldrian P."/>
            <person name="Stursova M."/>
            <person name="Weitz H."/>
            <person name="Taylor A."/>
            <person name="Grigoriev I.V."/>
            <person name="Nagy L.G."/>
            <person name="Martin F."/>
            <person name="Kauserud H."/>
        </authorList>
    </citation>
    <scope>NUCLEOTIDE SEQUENCE</scope>
    <source>
        <strain evidence="3">9284</strain>
    </source>
</reference>
<dbReference type="SMART" id="SM00317">
    <property type="entry name" value="SET"/>
    <property type="match status" value="1"/>
</dbReference>